<dbReference type="InterPro" id="IPR031936">
    <property type="entry name" value="DUF4771"/>
</dbReference>
<keyword evidence="5" id="KW-1185">Reference proteome</keyword>
<evidence type="ECO:0000259" key="3">
    <source>
        <dbReference type="PROSITE" id="PS50050"/>
    </source>
</evidence>
<name>A0A9J6CRF7_POLVA</name>
<feature type="domain" description="TNFR-Cys" evidence="3">
    <location>
        <begin position="517"/>
        <end position="555"/>
    </location>
</feature>
<dbReference type="PANTHER" id="PTHR41967:SF6">
    <property type="entry name" value="FI19406P1-RELATED"/>
    <property type="match status" value="1"/>
</dbReference>
<evidence type="ECO:0000256" key="2">
    <source>
        <dbReference type="SAM" id="Phobius"/>
    </source>
</evidence>
<dbReference type="InterPro" id="IPR031935">
    <property type="entry name" value="DUF4770"/>
</dbReference>
<sequence>MLGNFKINRKDLPFINHFEIYDFQYENDIKCAVKKKNKIIEKAKFEDKKISKHLKKEKLKMKPRWFNNLAVNQVAAANMICLALQRPTIKEQLNCMKHIITALKLKKPPTEKQLTSAIEFSRGNDLAFLWYLYKSVNKSTDEICSQKKFTKNEKIVLSCICHLDMLTTLRQLDKILPKPSNDRIKNKKNPAKILKPVPDLKIYEVYEDEFYIIENEENRWFERDFLIPSKQHCWAQRLIMDQIKNLDQIDREKLFRNDAGKLKEFLKNLEHENEDKCEITKKINHLTNSEQKITCNFDQQLKETEKDFKNNQKKKETQIVAAALVNQCVDDAFNQRFLHLCEKCENPQMERQKLQVKERSTTYSPNTVKYFHLPSSISDSFKFDYEKIFSLNFLHDQHDVAKKSINAALELNKYLTVDNAITACLRDMWQKKLREWNEKRQAEIEERQHRVVFDCSSGEVDKEAAFKLLQKGIALMRKNSKFLLAALPQSHRLPILKEWILQSITYTLIPLTLATTTCTHHEYWDTNLNECVPCTKCNRHQIVIRPCQRHLDTVCRPINSVDIDWSKSLSMATEKAQMRREHHRIMTIIACLLFFTVTAIISINYVRQWRKIKKEFDTDIEQLSQQLMARLAIPPSDTATIFIDDPTTRHHRLGPRQIEVRCIYLDDIIAGKESLKDQQQEQGSLRVSNSPAGNVYIEDNEKRHVIVGPKLI</sequence>
<keyword evidence="1" id="KW-1015">Disulfide bond</keyword>
<comment type="caution">
    <text evidence="4">The sequence shown here is derived from an EMBL/GenBank/DDBJ whole genome shotgun (WGS) entry which is preliminary data.</text>
</comment>
<feature type="disulfide bond" evidence="1">
    <location>
        <begin position="534"/>
        <end position="547"/>
    </location>
</feature>
<dbReference type="Pfam" id="PF15994">
    <property type="entry name" value="DUF4770"/>
    <property type="match status" value="1"/>
</dbReference>
<comment type="caution">
    <text evidence="1">Lacks conserved residue(s) required for the propagation of feature annotation.</text>
</comment>
<feature type="repeat" description="TNFR-Cys" evidence="1">
    <location>
        <begin position="517"/>
        <end position="555"/>
    </location>
</feature>
<dbReference type="Pfam" id="PF15995">
    <property type="entry name" value="DUF4771"/>
    <property type="match status" value="1"/>
</dbReference>
<evidence type="ECO:0000256" key="1">
    <source>
        <dbReference type="PROSITE-ProRule" id="PRU00206"/>
    </source>
</evidence>
<dbReference type="PROSITE" id="PS50050">
    <property type="entry name" value="TNFR_NGFR_2"/>
    <property type="match status" value="1"/>
</dbReference>
<reference evidence="4" key="1">
    <citation type="submission" date="2021-03" db="EMBL/GenBank/DDBJ databases">
        <title>Chromosome level genome of the anhydrobiotic midge Polypedilum vanderplanki.</title>
        <authorList>
            <person name="Yoshida Y."/>
            <person name="Kikawada T."/>
            <person name="Gusev O."/>
        </authorList>
    </citation>
    <scope>NUCLEOTIDE SEQUENCE</scope>
    <source>
        <strain evidence="4">NIAS01</strain>
        <tissue evidence="4">Whole body or cell culture</tissue>
    </source>
</reference>
<dbReference type="PANTHER" id="PTHR41967">
    <property type="entry name" value="FI19406P1-RELATED"/>
    <property type="match status" value="1"/>
</dbReference>
<dbReference type="InterPro" id="IPR001368">
    <property type="entry name" value="TNFR/NGFR_Cys_rich_reg"/>
</dbReference>
<dbReference type="PROSITE" id="PS00652">
    <property type="entry name" value="TNFR_NGFR_1"/>
    <property type="match status" value="1"/>
</dbReference>
<evidence type="ECO:0000313" key="4">
    <source>
        <dbReference type="EMBL" id="KAG5684785.1"/>
    </source>
</evidence>
<keyword evidence="2" id="KW-1133">Transmembrane helix</keyword>
<gene>
    <name evidence="4" type="ORF">PVAND_013998</name>
</gene>
<organism evidence="4 5">
    <name type="scientific">Polypedilum vanderplanki</name>
    <name type="common">Sleeping chironomid midge</name>
    <dbReference type="NCBI Taxonomy" id="319348"/>
    <lineage>
        <taxon>Eukaryota</taxon>
        <taxon>Metazoa</taxon>
        <taxon>Ecdysozoa</taxon>
        <taxon>Arthropoda</taxon>
        <taxon>Hexapoda</taxon>
        <taxon>Insecta</taxon>
        <taxon>Pterygota</taxon>
        <taxon>Neoptera</taxon>
        <taxon>Endopterygota</taxon>
        <taxon>Diptera</taxon>
        <taxon>Nematocera</taxon>
        <taxon>Chironomoidea</taxon>
        <taxon>Chironomidae</taxon>
        <taxon>Chironominae</taxon>
        <taxon>Polypedilum</taxon>
        <taxon>Polypedilum</taxon>
    </lineage>
</organism>
<dbReference type="Gene3D" id="2.10.50.10">
    <property type="entry name" value="Tumor Necrosis Factor Receptor, subunit A, domain 2"/>
    <property type="match status" value="1"/>
</dbReference>
<feature type="disulfide bond" evidence="1">
    <location>
        <begin position="537"/>
        <end position="555"/>
    </location>
</feature>
<evidence type="ECO:0000313" key="5">
    <source>
        <dbReference type="Proteomes" id="UP001107558"/>
    </source>
</evidence>
<dbReference type="Proteomes" id="UP001107558">
    <property type="component" value="Chromosome 1"/>
</dbReference>
<dbReference type="EMBL" id="JADBJN010000001">
    <property type="protein sequence ID" value="KAG5684785.1"/>
    <property type="molecule type" value="Genomic_DNA"/>
</dbReference>
<accession>A0A9J6CRF7</accession>
<keyword evidence="2" id="KW-0472">Membrane</keyword>
<protein>
    <recommendedName>
        <fullName evidence="3">TNFR-Cys domain-containing protein</fullName>
    </recommendedName>
</protein>
<dbReference type="SMART" id="SM00208">
    <property type="entry name" value="TNFR"/>
    <property type="match status" value="1"/>
</dbReference>
<keyword evidence="2" id="KW-0812">Transmembrane</keyword>
<dbReference type="OrthoDB" id="6126731at2759"/>
<feature type="transmembrane region" description="Helical" evidence="2">
    <location>
        <begin position="585"/>
        <end position="606"/>
    </location>
</feature>
<dbReference type="AlphaFoldDB" id="A0A9J6CRF7"/>
<dbReference type="Pfam" id="PF00020">
    <property type="entry name" value="TNFR_c6"/>
    <property type="match status" value="1"/>
</dbReference>
<proteinExistence type="predicted"/>